<dbReference type="GeneID" id="7195677"/>
<evidence type="ECO:0000313" key="2">
    <source>
        <dbReference type="EMBL" id="EEC44617.1"/>
    </source>
</evidence>
<protein>
    <submittedName>
        <fullName evidence="2">Uncharacterized protein</fullName>
    </submittedName>
</protein>
<gene>
    <name evidence="2" type="ORF">PHATRDRAFT_49202</name>
</gene>
<keyword evidence="3" id="KW-1185">Reference proteome</keyword>
<proteinExistence type="predicted"/>
<dbReference type="Proteomes" id="UP000000759">
    <property type="component" value="Chromosome 21"/>
</dbReference>
<sequence length="227" mass="23787">MIFKNLLSLASAAFLAATATASSHDALPVQTFDSSEQLSRDLQIDEASFAITFTAVSTAASTLTMTYANGGGDAQNPIGGRFDIFTAGSSGRIPRSGAGSEVLADPKLSCFSRGGSNFNYAALTSGITADTSNILSPTSTFAISFDENVTATQPYYSDTGAPTDLIVKYFFCVKFTLTKEVGSPAVATDINYRETAYEVTLTLNGTIANATAFTVDTLDPGTDTDEY</sequence>
<accession>B7G9T6</accession>
<dbReference type="EMBL" id="CM000623">
    <property type="protein sequence ID" value="EEC44617.1"/>
    <property type="molecule type" value="Genomic_DNA"/>
</dbReference>
<organism evidence="2 3">
    <name type="scientific">Phaeodactylum tricornutum (strain CCAP 1055/1)</name>
    <dbReference type="NCBI Taxonomy" id="556484"/>
    <lineage>
        <taxon>Eukaryota</taxon>
        <taxon>Sar</taxon>
        <taxon>Stramenopiles</taxon>
        <taxon>Ochrophyta</taxon>
        <taxon>Bacillariophyta</taxon>
        <taxon>Bacillariophyceae</taxon>
        <taxon>Bacillariophycidae</taxon>
        <taxon>Naviculales</taxon>
        <taxon>Phaeodactylaceae</taxon>
        <taxon>Phaeodactylum</taxon>
    </lineage>
</organism>
<feature type="signal peptide" evidence="1">
    <location>
        <begin position="1"/>
        <end position="21"/>
    </location>
</feature>
<evidence type="ECO:0000313" key="3">
    <source>
        <dbReference type="Proteomes" id="UP000000759"/>
    </source>
</evidence>
<keyword evidence="1" id="KW-0732">Signal</keyword>
<evidence type="ECO:0000256" key="1">
    <source>
        <dbReference type="SAM" id="SignalP"/>
    </source>
</evidence>
<name>B7G9T6_PHATC</name>
<dbReference type="HOGENOM" id="CLU_055926_0_0_1"/>
<reference evidence="2 3" key="1">
    <citation type="journal article" date="2008" name="Nature">
        <title>The Phaeodactylum genome reveals the evolutionary history of diatom genomes.</title>
        <authorList>
            <person name="Bowler C."/>
            <person name="Allen A.E."/>
            <person name="Badger J.H."/>
            <person name="Grimwood J."/>
            <person name="Jabbari K."/>
            <person name="Kuo A."/>
            <person name="Maheswari U."/>
            <person name="Martens C."/>
            <person name="Maumus F."/>
            <person name="Otillar R.P."/>
            <person name="Rayko E."/>
            <person name="Salamov A."/>
            <person name="Vandepoele K."/>
            <person name="Beszteri B."/>
            <person name="Gruber A."/>
            <person name="Heijde M."/>
            <person name="Katinka M."/>
            <person name="Mock T."/>
            <person name="Valentin K."/>
            <person name="Verret F."/>
            <person name="Berges J.A."/>
            <person name="Brownlee C."/>
            <person name="Cadoret J.P."/>
            <person name="Chiovitti A."/>
            <person name="Choi C.J."/>
            <person name="Coesel S."/>
            <person name="De Martino A."/>
            <person name="Detter J.C."/>
            <person name="Durkin C."/>
            <person name="Falciatore A."/>
            <person name="Fournet J."/>
            <person name="Haruta M."/>
            <person name="Huysman M.J."/>
            <person name="Jenkins B.D."/>
            <person name="Jiroutova K."/>
            <person name="Jorgensen R.E."/>
            <person name="Joubert Y."/>
            <person name="Kaplan A."/>
            <person name="Kroger N."/>
            <person name="Kroth P.G."/>
            <person name="La Roche J."/>
            <person name="Lindquist E."/>
            <person name="Lommer M."/>
            <person name="Martin-Jezequel V."/>
            <person name="Lopez P.J."/>
            <person name="Lucas S."/>
            <person name="Mangogna M."/>
            <person name="McGinnis K."/>
            <person name="Medlin L.K."/>
            <person name="Montsant A."/>
            <person name="Oudot-Le Secq M.P."/>
            <person name="Napoli C."/>
            <person name="Obornik M."/>
            <person name="Parker M.S."/>
            <person name="Petit J.L."/>
            <person name="Porcel B.M."/>
            <person name="Poulsen N."/>
            <person name="Robison M."/>
            <person name="Rychlewski L."/>
            <person name="Rynearson T.A."/>
            <person name="Schmutz J."/>
            <person name="Shapiro H."/>
            <person name="Siaut M."/>
            <person name="Stanley M."/>
            <person name="Sussman M.R."/>
            <person name="Taylor A.R."/>
            <person name="Vardi A."/>
            <person name="von Dassow P."/>
            <person name="Vyverman W."/>
            <person name="Willis A."/>
            <person name="Wyrwicz L.S."/>
            <person name="Rokhsar D.S."/>
            <person name="Weissenbach J."/>
            <person name="Armbrust E.V."/>
            <person name="Green B.R."/>
            <person name="Van de Peer Y."/>
            <person name="Grigoriev I.V."/>
        </authorList>
    </citation>
    <scope>NUCLEOTIDE SEQUENCE [LARGE SCALE GENOMIC DNA]</scope>
    <source>
        <strain evidence="2 3">CCAP 1055/1</strain>
    </source>
</reference>
<dbReference type="RefSeq" id="XP_002183948.1">
    <property type="nucleotide sequence ID" value="XM_002183912.1"/>
</dbReference>
<reference evidence="3" key="2">
    <citation type="submission" date="2008-08" db="EMBL/GenBank/DDBJ databases">
        <authorList>
            <consortium name="Diatom Consortium"/>
            <person name="Grigoriev I."/>
            <person name="Grimwood J."/>
            <person name="Kuo A."/>
            <person name="Otillar R.P."/>
            <person name="Salamov A."/>
            <person name="Detter J.C."/>
            <person name="Lindquist E."/>
            <person name="Shapiro H."/>
            <person name="Lucas S."/>
            <person name="Glavina del Rio T."/>
            <person name="Pitluck S."/>
            <person name="Rokhsar D."/>
            <person name="Bowler C."/>
        </authorList>
    </citation>
    <scope>GENOME REANNOTATION</scope>
    <source>
        <strain evidence="3">CCAP 1055/1</strain>
    </source>
</reference>
<dbReference type="PaxDb" id="2850-Phatr49202"/>
<feature type="chain" id="PRO_5002855985" evidence="1">
    <location>
        <begin position="22"/>
        <end position="227"/>
    </location>
</feature>
<dbReference type="InParanoid" id="B7G9T6"/>
<dbReference type="KEGG" id="pti:PHATRDRAFT_49202"/>
<dbReference type="AlphaFoldDB" id="B7G9T6"/>